<dbReference type="Proteomes" id="UP000276133">
    <property type="component" value="Unassembled WGS sequence"/>
</dbReference>
<evidence type="ECO:0000313" key="2">
    <source>
        <dbReference type="Proteomes" id="UP000276133"/>
    </source>
</evidence>
<protein>
    <submittedName>
        <fullName evidence="1">Uncharacterized protein</fullName>
    </submittedName>
</protein>
<evidence type="ECO:0000313" key="1">
    <source>
        <dbReference type="EMBL" id="RNA00339.1"/>
    </source>
</evidence>
<accession>A0A3M7PMX4</accession>
<keyword evidence="2" id="KW-1185">Reference proteome</keyword>
<organism evidence="1 2">
    <name type="scientific">Brachionus plicatilis</name>
    <name type="common">Marine rotifer</name>
    <name type="synonym">Brachionus muelleri</name>
    <dbReference type="NCBI Taxonomy" id="10195"/>
    <lineage>
        <taxon>Eukaryota</taxon>
        <taxon>Metazoa</taxon>
        <taxon>Spiralia</taxon>
        <taxon>Gnathifera</taxon>
        <taxon>Rotifera</taxon>
        <taxon>Eurotatoria</taxon>
        <taxon>Monogononta</taxon>
        <taxon>Pseudotrocha</taxon>
        <taxon>Ploima</taxon>
        <taxon>Brachionidae</taxon>
        <taxon>Brachionus</taxon>
    </lineage>
</organism>
<dbReference type="AlphaFoldDB" id="A0A3M7PMX4"/>
<name>A0A3M7PMX4_BRAPC</name>
<sequence length="16" mass="1878">MRLILVVLNMALKKVH</sequence>
<comment type="caution">
    <text evidence="1">The sequence shown here is derived from an EMBL/GenBank/DDBJ whole genome shotgun (WGS) entry which is preliminary data.</text>
</comment>
<reference evidence="1 2" key="1">
    <citation type="journal article" date="2018" name="Sci. Rep.">
        <title>Genomic signatures of local adaptation to the degree of environmental predictability in rotifers.</title>
        <authorList>
            <person name="Franch-Gras L."/>
            <person name="Hahn C."/>
            <person name="Garcia-Roger E.M."/>
            <person name="Carmona M.J."/>
            <person name="Serra M."/>
            <person name="Gomez A."/>
        </authorList>
    </citation>
    <scope>NUCLEOTIDE SEQUENCE [LARGE SCALE GENOMIC DNA]</scope>
    <source>
        <strain evidence="1">HYR1</strain>
    </source>
</reference>
<dbReference type="EMBL" id="REGN01009805">
    <property type="protein sequence ID" value="RNA00339.1"/>
    <property type="molecule type" value="Genomic_DNA"/>
</dbReference>
<proteinExistence type="predicted"/>
<gene>
    <name evidence="1" type="ORF">BpHYR1_005885</name>
</gene>